<dbReference type="AlphaFoldDB" id="A0A5C6EM99"/>
<feature type="compositionally biased region" description="Polar residues" evidence="3">
    <location>
        <begin position="142"/>
        <end position="158"/>
    </location>
</feature>
<keyword evidence="2 5" id="KW-0012">Acyltransferase</keyword>
<dbReference type="Proteomes" id="UP000317977">
    <property type="component" value="Unassembled WGS sequence"/>
</dbReference>
<dbReference type="PANTHER" id="PTHR43877:SF2">
    <property type="entry name" value="AMINOALKYLPHOSPHONATE N-ACETYLTRANSFERASE-RELATED"/>
    <property type="match status" value="1"/>
</dbReference>
<evidence type="ECO:0000256" key="1">
    <source>
        <dbReference type="ARBA" id="ARBA00022679"/>
    </source>
</evidence>
<dbReference type="SUPFAM" id="SSF55729">
    <property type="entry name" value="Acyl-CoA N-acyltransferases (Nat)"/>
    <property type="match status" value="1"/>
</dbReference>
<dbReference type="Pfam" id="PF00583">
    <property type="entry name" value="Acetyltransf_1"/>
    <property type="match status" value="1"/>
</dbReference>
<accession>A0A5C6EM99</accession>
<dbReference type="PANTHER" id="PTHR43877">
    <property type="entry name" value="AMINOALKYLPHOSPHONATE N-ACETYLTRANSFERASE-RELATED-RELATED"/>
    <property type="match status" value="1"/>
</dbReference>
<dbReference type="InterPro" id="IPR000182">
    <property type="entry name" value="GNAT_dom"/>
</dbReference>
<dbReference type="InterPro" id="IPR050832">
    <property type="entry name" value="Bact_Acetyltransf"/>
</dbReference>
<feature type="domain" description="N-acetyltransferase" evidence="4">
    <location>
        <begin position="5"/>
        <end position="146"/>
    </location>
</feature>
<gene>
    <name evidence="5" type="primary">ypeA_1</name>
    <name evidence="5" type="ORF">Poly59_38810</name>
</gene>
<dbReference type="InterPro" id="IPR016181">
    <property type="entry name" value="Acyl_CoA_acyltransferase"/>
</dbReference>
<dbReference type="EMBL" id="SJPX01000004">
    <property type="protein sequence ID" value="TWU49267.1"/>
    <property type="molecule type" value="Genomic_DNA"/>
</dbReference>
<dbReference type="GO" id="GO:0016747">
    <property type="term" value="F:acyltransferase activity, transferring groups other than amino-acyl groups"/>
    <property type="evidence" value="ECO:0007669"/>
    <property type="project" value="InterPro"/>
</dbReference>
<evidence type="ECO:0000256" key="2">
    <source>
        <dbReference type="ARBA" id="ARBA00023315"/>
    </source>
</evidence>
<evidence type="ECO:0000256" key="3">
    <source>
        <dbReference type="SAM" id="MobiDB-lite"/>
    </source>
</evidence>
<dbReference type="CDD" id="cd04301">
    <property type="entry name" value="NAT_SF"/>
    <property type="match status" value="1"/>
</dbReference>
<organism evidence="5 6">
    <name type="scientific">Rubripirellula reticaptiva</name>
    <dbReference type="NCBI Taxonomy" id="2528013"/>
    <lineage>
        <taxon>Bacteria</taxon>
        <taxon>Pseudomonadati</taxon>
        <taxon>Planctomycetota</taxon>
        <taxon>Planctomycetia</taxon>
        <taxon>Pirellulales</taxon>
        <taxon>Pirellulaceae</taxon>
        <taxon>Rubripirellula</taxon>
    </lineage>
</organism>
<keyword evidence="1 5" id="KW-0808">Transferase</keyword>
<dbReference type="RefSeq" id="WP_146535551.1">
    <property type="nucleotide sequence ID" value="NZ_SJPX01000004.1"/>
</dbReference>
<proteinExistence type="predicted"/>
<protein>
    <submittedName>
        <fullName evidence="5">Acetyltransferase YpeA</fullName>
        <ecNumber evidence="5">2.3.1.-</ecNumber>
    </submittedName>
</protein>
<evidence type="ECO:0000259" key="4">
    <source>
        <dbReference type="PROSITE" id="PS51186"/>
    </source>
</evidence>
<feature type="region of interest" description="Disordered" evidence="3">
    <location>
        <begin position="139"/>
        <end position="158"/>
    </location>
</feature>
<dbReference type="Gene3D" id="3.40.630.30">
    <property type="match status" value="1"/>
</dbReference>
<dbReference type="EC" id="2.3.1.-" evidence="5"/>
<name>A0A5C6EM99_9BACT</name>
<dbReference type="OrthoDB" id="9796381at2"/>
<comment type="caution">
    <text evidence="5">The sequence shown here is derived from an EMBL/GenBank/DDBJ whole genome shotgun (WGS) entry which is preliminary data.</text>
</comment>
<evidence type="ECO:0000313" key="6">
    <source>
        <dbReference type="Proteomes" id="UP000317977"/>
    </source>
</evidence>
<dbReference type="PROSITE" id="PS51186">
    <property type="entry name" value="GNAT"/>
    <property type="match status" value="1"/>
</dbReference>
<sequence>MPNVVHVRRYRPTDAESLVAMWHEVLPSSQPWNDPQTALARKVRQQDDLIFVAEKKAEVVGAVIAGYDGVRGWIYGLAVMPNHRKGGIGRLLIREAEAALQALGCPKVNLQVRSTNSEVLEFYRRCGYELEDRSSLGRVLSSVPNDQTPQSNSQCHEL</sequence>
<evidence type="ECO:0000313" key="5">
    <source>
        <dbReference type="EMBL" id="TWU49267.1"/>
    </source>
</evidence>
<keyword evidence="6" id="KW-1185">Reference proteome</keyword>
<dbReference type="NCBIfam" id="NF002959">
    <property type="entry name" value="PRK03624.1"/>
    <property type="match status" value="1"/>
</dbReference>
<reference evidence="5 6" key="1">
    <citation type="submission" date="2019-02" db="EMBL/GenBank/DDBJ databases">
        <title>Deep-cultivation of Planctomycetes and their phenomic and genomic characterization uncovers novel biology.</title>
        <authorList>
            <person name="Wiegand S."/>
            <person name="Jogler M."/>
            <person name="Boedeker C."/>
            <person name="Pinto D."/>
            <person name="Vollmers J."/>
            <person name="Rivas-Marin E."/>
            <person name="Kohn T."/>
            <person name="Peeters S.H."/>
            <person name="Heuer A."/>
            <person name="Rast P."/>
            <person name="Oberbeckmann S."/>
            <person name="Bunk B."/>
            <person name="Jeske O."/>
            <person name="Meyerdierks A."/>
            <person name="Storesund J.E."/>
            <person name="Kallscheuer N."/>
            <person name="Luecker S."/>
            <person name="Lage O.M."/>
            <person name="Pohl T."/>
            <person name="Merkel B.J."/>
            <person name="Hornburger P."/>
            <person name="Mueller R.-W."/>
            <person name="Bruemmer F."/>
            <person name="Labrenz M."/>
            <person name="Spormann A.M."/>
            <person name="Op Den Camp H."/>
            <person name="Overmann J."/>
            <person name="Amann R."/>
            <person name="Jetten M.S.M."/>
            <person name="Mascher T."/>
            <person name="Medema M.H."/>
            <person name="Devos D.P."/>
            <person name="Kaster A.-K."/>
            <person name="Ovreas L."/>
            <person name="Rohde M."/>
            <person name="Galperin M.Y."/>
            <person name="Jogler C."/>
        </authorList>
    </citation>
    <scope>NUCLEOTIDE SEQUENCE [LARGE SCALE GENOMIC DNA]</scope>
    <source>
        <strain evidence="5 6">Poly59</strain>
    </source>
</reference>